<evidence type="ECO:0000256" key="1">
    <source>
        <dbReference type="SAM" id="Phobius"/>
    </source>
</evidence>
<dbReference type="EMBL" id="MN739201">
    <property type="protein sequence ID" value="QHS93224.1"/>
    <property type="molecule type" value="Genomic_DNA"/>
</dbReference>
<dbReference type="AlphaFoldDB" id="A0A6C0BNL1"/>
<feature type="transmembrane region" description="Helical" evidence="1">
    <location>
        <begin position="6"/>
        <end position="26"/>
    </location>
</feature>
<reference evidence="2" key="1">
    <citation type="journal article" date="2020" name="Nature">
        <title>Giant virus diversity and host interactions through global metagenomics.</title>
        <authorList>
            <person name="Schulz F."/>
            <person name="Roux S."/>
            <person name="Paez-Espino D."/>
            <person name="Jungbluth S."/>
            <person name="Walsh D.A."/>
            <person name="Denef V.J."/>
            <person name="McMahon K.D."/>
            <person name="Konstantinidis K.T."/>
            <person name="Eloe-Fadrosh E.A."/>
            <person name="Kyrpides N.C."/>
            <person name="Woyke T."/>
        </authorList>
    </citation>
    <scope>NUCLEOTIDE SEQUENCE</scope>
    <source>
        <strain evidence="2">GVMAG-M-3300017989-17</strain>
    </source>
</reference>
<protein>
    <submittedName>
        <fullName evidence="2">Uncharacterized protein</fullName>
    </submittedName>
</protein>
<keyword evidence="1" id="KW-0812">Transmembrane</keyword>
<organism evidence="2">
    <name type="scientific">viral metagenome</name>
    <dbReference type="NCBI Taxonomy" id="1070528"/>
    <lineage>
        <taxon>unclassified sequences</taxon>
        <taxon>metagenomes</taxon>
        <taxon>organismal metagenomes</taxon>
    </lineage>
</organism>
<name>A0A6C0BNL1_9ZZZZ</name>
<keyword evidence="1" id="KW-1133">Transmembrane helix</keyword>
<sequence>MFEGSVQGLSLVLSFVVSMAAIFLTFHTLELWRNHRSPPESVRTLFEQLNVADHVGLALFSPRLYTFTKRVENGQRTWTVRLKTAPRDWRVKIVLHADTSCEPTSGTIIGVRYPMKE</sequence>
<accession>A0A6C0BNL1</accession>
<evidence type="ECO:0000313" key="2">
    <source>
        <dbReference type="EMBL" id="QHS93224.1"/>
    </source>
</evidence>
<keyword evidence="1" id="KW-0472">Membrane</keyword>
<proteinExistence type="predicted"/>